<dbReference type="InterPro" id="IPR042089">
    <property type="entry name" value="Peptidase_M13_dom_2"/>
</dbReference>
<proteinExistence type="predicted"/>
<accession>A0A9J6G583</accession>
<reference evidence="2 3" key="1">
    <citation type="journal article" date="2020" name="Cell">
        <title>Large-Scale Comparative Analyses of Tick Genomes Elucidate Their Genetic Diversity and Vector Capacities.</title>
        <authorList>
            <consortium name="Tick Genome and Microbiome Consortium (TIGMIC)"/>
            <person name="Jia N."/>
            <person name="Wang J."/>
            <person name="Shi W."/>
            <person name="Du L."/>
            <person name="Sun Y."/>
            <person name="Zhan W."/>
            <person name="Jiang J.F."/>
            <person name="Wang Q."/>
            <person name="Zhang B."/>
            <person name="Ji P."/>
            <person name="Bell-Sakyi L."/>
            <person name="Cui X.M."/>
            <person name="Yuan T.T."/>
            <person name="Jiang B.G."/>
            <person name="Yang W.F."/>
            <person name="Lam T.T."/>
            <person name="Chang Q.C."/>
            <person name="Ding S.J."/>
            <person name="Wang X.J."/>
            <person name="Zhu J.G."/>
            <person name="Ruan X.D."/>
            <person name="Zhao L."/>
            <person name="Wei J.T."/>
            <person name="Ye R.Z."/>
            <person name="Que T.C."/>
            <person name="Du C.H."/>
            <person name="Zhou Y.H."/>
            <person name="Cheng J.X."/>
            <person name="Dai P.F."/>
            <person name="Guo W.B."/>
            <person name="Han X.H."/>
            <person name="Huang E.J."/>
            <person name="Li L.F."/>
            <person name="Wei W."/>
            <person name="Gao Y.C."/>
            <person name="Liu J.Z."/>
            <person name="Shao H.Z."/>
            <person name="Wang X."/>
            <person name="Wang C.C."/>
            <person name="Yang T.C."/>
            <person name="Huo Q.B."/>
            <person name="Li W."/>
            <person name="Chen H.Y."/>
            <person name="Chen S.E."/>
            <person name="Zhou L.G."/>
            <person name="Ni X.B."/>
            <person name="Tian J.H."/>
            <person name="Sheng Y."/>
            <person name="Liu T."/>
            <person name="Pan Y.S."/>
            <person name="Xia L.Y."/>
            <person name="Li J."/>
            <person name="Zhao F."/>
            <person name="Cao W.C."/>
        </authorList>
    </citation>
    <scope>NUCLEOTIDE SEQUENCE [LARGE SCALE GENOMIC DNA]</scope>
    <source>
        <strain evidence="2">HaeL-2018</strain>
    </source>
</reference>
<dbReference type="Gene3D" id="3.40.390.10">
    <property type="entry name" value="Collagenase (Catalytic Domain)"/>
    <property type="match status" value="2"/>
</dbReference>
<dbReference type="InterPro" id="IPR018497">
    <property type="entry name" value="Peptidase_M13_C"/>
</dbReference>
<dbReference type="Proteomes" id="UP000821853">
    <property type="component" value="Chromosome 3"/>
</dbReference>
<dbReference type="GO" id="GO:0004222">
    <property type="term" value="F:metalloendopeptidase activity"/>
    <property type="evidence" value="ECO:0007669"/>
    <property type="project" value="InterPro"/>
</dbReference>
<dbReference type="EMBL" id="JABSTR010000005">
    <property type="protein sequence ID" value="KAH9370666.1"/>
    <property type="molecule type" value="Genomic_DNA"/>
</dbReference>
<evidence type="ECO:0000313" key="2">
    <source>
        <dbReference type="EMBL" id="KAH9370666.1"/>
    </source>
</evidence>
<evidence type="ECO:0000313" key="3">
    <source>
        <dbReference type="Proteomes" id="UP000821853"/>
    </source>
</evidence>
<dbReference type="OMA" id="ANMSSAY"/>
<dbReference type="Gene3D" id="1.10.1380.10">
    <property type="entry name" value="Neutral endopeptidase , domain2"/>
    <property type="match status" value="1"/>
</dbReference>
<dbReference type="Pfam" id="PF01431">
    <property type="entry name" value="Peptidase_M13"/>
    <property type="match status" value="1"/>
</dbReference>
<keyword evidence="3" id="KW-1185">Reference proteome</keyword>
<evidence type="ECO:0000259" key="1">
    <source>
        <dbReference type="Pfam" id="PF01431"/>
    </source>
</evidence>
<dbReference type="PROSITE" id="PS51885">
    <property type="entry name" value="NEPRILYSIN"/>
    <property type="match status" value="1"/>
</dbReference>
<dbReference type="SUPFAM" id="SSF55486">
    <property type="entry name" value="Metalloproteases ('zincins'), catalytic domain"/>
    <property type="match status" value="1"/>
</dbReference>
<dbReference type="GO" id="GO:0016485">
    <property type="term" value="P:protein processing"/>
    <property type="evidence" value="ECO:0007669"/>
    <property type="project" value="TreeGrafter"/>
</dbReference>
<comment type="caution">
    <text evidence="2">The sequence shown here is derived from an EMBL/GenBank/DDBJ whole genome shotgun (WGS) entry which is preliminary data.</text>
</comment>
<dbReference type="GO" id="GO:0005886">
    <property type="term" value="C:plasma membrane"/>
    <property type="evidence" value="ECO:0007669"/>
    <property type="project" value="TreeGrafter"/>
</dbReference>
<protein>
    <recommendedName>
        <fullName evidence="1">Peptidase M13 C-terminal domain-containing protein</fullName>
    </recommendedName>
</protein>
<name>A0A9J6G583_HAELO</name>
<dbReference type="InterPro" id="IPR024079">
    <property type="entry name" value="MetalloPept_cat_dom_sf"/>
</dbReference>
<dbReference type="PANTHER" id="PTHR11733:SF241">
    <property type="entry name" value="GH26575P-RELATED"/>
    <property type="match status" value="1"/>
</dbReference>
<feature type="domain" description="Peptidase M13 C-terminal" evidence="1">
    <location>
        <begin position="456"/>
        <end position="539"/>
    </location>
</feature>
<gene>
    <name evidence="2" type="ORF">HPB48_014027</name>
</gene>
<dbReference type="OrthoDB" id="6486529at2759"/>
<dbReference type="AlphaFoldDB" id="A0A9J6G583"/>
<sequence>MDGKPLGCSKSGVTTELLKTPQHFAWIWLSGGQLPLWFHVDLLLPNPDKNVSNPAILISPSPLPAVWERLHKVIVGYGEQTYLEFVKIFKQIIYRNRILPKTYLSFLERSEPVQRYVFANMSSAYLAPYATPAVAKIRHLAEFVNQLSTEDWVLALQSCHHFSPPLTGNETFFVSNADIIKSMQLLFNSYSADEITFHTAWWLTQLLGAHSSREIRDYIKSDRLGHLLFQVSCGTLFSTDFNVLLASVNLPKLTIKEKELATALLKIVHDAAINKLQVSRALDNQSMAVLSEKLKNTSTVIWPEKRYMTPNSFEQLYGPLCNASLGCFRCWHASRLSLSKLIGSEQYVAGIQVFKINSRSLSSYNPILNVLSVAETALNPPYFYLQVPTAVHFGGLGFLYATEVARALDALTVYLAHLKSIPANPAAAGDRGMYFWKLFSCPEALNPRTLFPELPALEIAHSMYLEFHAPKYDMPLKDMETYTPEQVFFITACHSLCAVGSHGKQWSEKCNHIMRNFEPFAAAFKCPPNSRMNPGAKCRFF</sequence>
<organism evidence="2 3">
    <name type="scientific">Haemaphysalis longicornis</name>
    <name type="common">Bush tick</name>
    <dbReference type="NCBI Taxonomy" id="44386"/>
    <lineage>
        <taxon>Eukaryota</taxon>
        <taxon>Metazoa</taxon>
        <taxon>Ecdysozoa</taxon>
        <taxon>Arthropoda</taxon>
        <taxon>Chelicerata</taxon>
        <taxon>Arachnida</taxon>
        <taxon>Acari</taxon>
        <taxon>Parasitiformes</taxon>
        <taxon>Ixodida</taxon>
        <taxon>Ixodoidea</taxon>
        <taxon>Ixodidae</taxon>
        <taxon>Haemaphysalinae</taxon>
        <taxon>Haemaphysalis</taxon>
    </lineage>
</organism>
<dbReference type="InterPro" id="IPR000718">
    <property type="entry name" value="Peptidase_M13"/>
</dbReference>
<dbReference type="PANTHER" id="PTHR11733">
    <property type="entry name" value="ZINC METALLOPROTEASE FAMILY M13 NEPRILYSIN-RELATED"/>
    <property type="match status" value="1"/>
</dbReference>
<dbReference type="VEuPathDB" id="VectorBase:HLOH_058437"/>